<evidence type="ECO:0000313" key="3">
    <source>
        <dbReference type="EMBL" id="MDA0642052.1"/>
    </source>
</evidence>
<dbReference type="SUPFAM" id="SSF75011">
    <property type="entry name" value="3-carboxy-cis,cis-mucoante lactonizing enzyme"/>
    <property type="match status" value="1"/>
</dbReference>
<dbReference type="SMART" id="SM00909">
    <property type="entry name" value="Germane"/>
    <property type="match status" value="1"/>
</dbReference>
<dbReference type="Proteomes" id="UP001212498">
    <property type="component" value="Unassembled WGS sequence"/>
</dbReference>
<feature type="domain" description="GerMN" evidence="2">
    <location>
        <begin position="222"/>
        <end position="302"/>
    </location>
</feature>
<sequence>MTRIRRLGGAAAFAFTMLLAGTGCAVIPVGGPFPVDDAGSGDSVTVPFQRMLAVAPQPDWGPQQVVEGLLAAMAAYDDDPSVLPKYLTEEARRVWKPDGAITVIDNSFRFGELVENKEKNETVLSIQGNKIAQINEDDTYVPVGSSDDPKINRPITLVKDANGAFKVNGLQQGLLLTDADVRRAYRPTNLYYLNGSSGADPQPDRLVVDRLRLRVDPDKSFAQTIVERLAEGPTSGLQGAVGNEFPEGARVRWIRSTEDRVVINMGGPFNPLDTYTQGLQAQLRASLSSNNLANGRTLEVLLDGEQFFSSGPLTVPANLPESWLGSEDKQVFYSSGGAVFVLGSDGEGHPVTGPAGQPSQGYTGFAVSKDRDRIAARSAAGGIWVTRHSPDGRWQESIPGADLTDPSWHRDGSLWTFDRQNGEVIRSHPVVGRGPERVAAPALQGLNVTSLRMARNGVRVAVEIGDNRVQVGALTGGGGNAMLSNFETLTTVSGGDEIVDIAWSDGGHLLVLVQTKAGQVVKEINVGDGETTQLPTTSKRLERLAALGDAILATTEDSNEILEYSRDKQTWTPKPATAVDQPIFALG</sequence>
<dbReference type="InterPro" id="IPR018910">
    <property type="entry name" value="LpqB_C"/>
</dbReference>
<keyword evidence="4" id="KW-1185">Reference proteome</keyword>
<dbReference type="InterPro" id="IPR019776">
    <property type="entry name" value="Flagellar_basal_body_rod_CS"/>
</dbReference>
<name>A0ABT4SXV5_9ACTN</name>
<dbReference type="Pfam" id="PF25976">
    <property type="entry name" value="LpqB_N"/>
    <property type="match status" value="1"/>
</dbReference>
<dbReference type="Pfam" id="PF10647">
    <property type="entry name" value="Gmad1"/>
    <property type="match status" value="1"/>
</dbReference>
<dbReference type="PROSITE" id="PS00588">
    <property type="entry name" value="FLAGELLA_BB_ROD"/>
    <property type="match status" value="1"/>
</dbReference>
<protein>
    <submittedName>
        <fullName evidence="3">LpqB family beta-propeller domain-containing protein</fullName>
    </submittedName>
</protein>
<keyword evidence="1" id="KW-0732">Signal</keyword>
<dbReference type="Pfam" id="PF10646">
    <property type="entry name" value="Germane"/>
    <property type="match status" value="1"/>
</dbReference>
<gene>
    <name evidence="3" type="ORF">OUY24_15580</name>
</gene>
<evidence type="ECO:0000256" key="1">
    <source>
        <dbReference type="SAM" id="SignalP"/>
    </source>
</evidence>
<feature type="signal peptide" evidence="1">
    <location>
        <begin position="1"/>
        <end position="25"/>
    </location>
</feature>
<evidence type="ECO:0000313" key="4">
    <source>
        <dbReference type="Proteomes" id="UP001212498"/>
    </source>
</evidence>
<dbReference type="EMBL" id="JAPNUD010000034">
    <property type="protein sequence ID" value="MDA0642052.1"/>
    <property type="molecule type" value="Genomic_DNA"/>
</dbReference>
<dbReference type="RefSeq" id="WP_148034220.1">
    <property type="nucleotide sequence ID" value="NZ_BAABFD010000009.1"/>
</dbReference>
<feature type="chain" id="PRO_5045328161" evidence="1">
    <location>
        <begin position="26"/>
        <end position="587"/>
    </location>
</feature>
<accession>A0ABT4SXV5</accession>
<evidence type="ECO:0000259" key="2">
    <source>
        <dbReference type="SMART" id="SM00909"/>
    </source>
</evidence>
<dbReference type="PROSITE" id="PS51257">
    <property type="entry name" value="PROKAR_LIPOPROTEIN"/>
    <property type="match status" value="1"/>
</dbReference>
<proteinExistence type="predicted"/>
<reference evidence="3 4" key="1">
    <citation type="submission" date="2022-11" db="EMBL/GenBank/DDBJ databases">
        <title>Nonomuraea corallina sp. nov., a new species of the genus Nonomuraea isolated from sea side sediment in Thai sea.</title>
        <authorList>
            <person name="Ngamcharungchit C."/>
            <person name="Matsumoto A."/>
            <person name="Suriyachadkun C."/>
            <person name="Panbangred W."/>
            <person name="Inahashi Y."/>
            <person name="Intra B."/>
        </authorList>
    </citation>
    <scope>NUCLEOTIDE SEQUENCE [LARGE SCALE GENOMIC DNA]</scope>
    <source>
        <strain evidence="3 4">DSM 43553</strain>
    </source>
</reference>
<organism evidence="3 4">
    <name type="scientific">Nonomuraea ferruginea</name>
    <dbReference type="NCBI Taxonomy" id="46174"/>
    <lineage>
        <taxon>Bacteria</taxon>
        <taxon>Bacillati</taxon>
        <taxon>Actinomycetota</taxon>
        <taxon>Actinomycetes</taxon>
        <taxon>Streptosporangiales</taxon>
        <taxon>Streptosporangiaceae</taxon>
        <taxon>Nonomuraea</taxon>
    </lineage>
</organism>
<comment type="caution">
    <text evidence="3">The sequence shown here is derived from an EMBL/GenBank/DDBJ whole genome shotgun (WGS) entry which is preliminary data.</text>
</comment>
<dbReference type="InterPro" id="IPR019606">
    <property type="entry name" value="GerMN"/>
</dbReference>
<dbReference type="InterPro" id="IPR059026">
    <property type="entry name" value="LpqB_N"/>
</dbReference>